<comment type="caution">
    <text evidence="6">The sequence shown here is derived from an EMBL/GenBank/DDBJ whole genome shotgun (WGS) entry which is preliminary data.</text>
</comment>
<name>A0A2S9SMK6_9BACT</name>
<sequence>MISKLSIKQKLIAIMLIPLIIVILLAAKLAYDSYRSLENLKSLDKVVILSTKIGALVHETQKERGMTAGFIGSKGVKFKDDLPKQREEVNKQITFLNEFLSDFDKSKYNDDFVKNLNSGLEKLKDLQAVRNSVNSLNIAAPIAIAYYTDTNTLLLNTLGTIVKFSNSPNITKELGSYMNFLLAKERTGIERAVGTNTFAQNRFSEGLKARFYTLIAEQTAYLDIFSKIASKDLVDFYLKTVVGKDIEEVEKMRKIALFSNIEENFAVDPNYWFETITNKINLLKNVEDHISTHLLNEINLEKDEATFHLVLFSLLSIFGIGITMILARTIAFTILIDVASVRAGIEEFFAFINFEKDDIKLIGVDSTDELGMMSKIINKNIANTKANIQKDRELIADTIRVANSINKGHLDQKIMVNSNNPALNELKDIINEMLNTLNGNISNILTVLTSYSKLDFRPRLKHNDLEGIIKELEKDINILRDVITQTLLDNKKVGFTLKENANILSFNMQSISTAANSQAASLEETAASLEEITSNITNNTQTTTKMASYGEKVKESIKIGQDLANKTVSSMEDINKQALAINEAIGVIDQIAFQTNILSLNAAVEAATAGEAGKGFAVVAGEVRNLASRSAEAANEIKRIVQLATSKTKEGSEIANSMIEGYTSLNENISITLDLIQNVTTASKEQSIGMVQINDAVNNLDQITQKNAQSASEANEIAKQTLKISNEIIEQVNSKEFDGK</sequence>
<dbReference type="GO" id="GO:0016020">
    <property type="term" value="C:membrane"/>
    <property type="evidence" value="ECO:0007669"/>
    <property type="project" value="InterPro"/>
</dbReference>
<proteinExistence type="inferred from homology"/>
<evidence type="ECO:0000256" key="1">
    <source>
        <dbReference type="ARBA" id="ARBA00022500"/>
    </source>
</evidence>
<evidence type="ECO:0000313" key="6">
    <source>
        <dbReference type="EMBL" id="PRM87814.1"/>
    </source>
</evidence>
<comment type="similarity">
    <text evidence="2">Belongs to the methyl-accepting chemotaxis (MCP) protein family.</text>
</comment>
<keyword evidence="4" id="KW-1133">Transmembrane helix</keyword>
<dbReference type="GO" id="GO:0006935">
    <property type="term" value="P:chemotaxis"/>
    <property type="evidence" value="ECO:0007669"/>
    <property type="project" value="UniProtKB-KW"/>
</dbReference>
<dbReference type="Gene3D" id="1.20.120.1530">
    <property type="match status" value="1"/>
</dbReference>
<evidence type="ECO:0000259" key="5">
    <source>
        <dbReference type="PROSITE" id="PS50111"/>
    </source>
</evidence>
<dbReference type="PANTHER" id="PTHR43531">
    <property type="entry name" value="PROTEIN ICFG"/>
    <property type="match status" value="1"/>
</dbReference>
<evidence type="ECO:0000256" key="4">
    <source>
        <dbReference type="SAM" id="Phobius"/>
    </source>
</evidence>
<keyword evidence="4" id="KW-0812">Transmembrane</keyword>
<dbReference type="Pfam" id="PF08376">
    <property type="entry name" value="NIT"/>
    <property type="match status" value="1"/>
</dbReference>
<feature type="domain" description="Methyl-accepting transducer" evidence="5">
    <location>
        <begin position="493"/>
        <end position="722"/>
    </location>
</feature>
<feature type="transmembrane region" description="Helical" evidence="4">
    <location>
        <begin position="305"/>
        <end position="327"/>
    </location>
</feature>
<protein>
    <submittedName>
        <fullName evidence="6">Chemotaxis protein</fullName>
    </submittedName>
</protein>
<dbReference type="PROSITE" id="PS50111">
    <property type="entry name" value="CHEMOTAXIS_TRANSDUC_2"/>
    <property type="match status" value="1"/>
</dbReference>
<dbReference type="SMART" id="SM00283">
    <property type="entry name" value="MA"/>
    <property type="match status" value="1"/>
</dbReference>
<accession>A0A2S9SMK6</accession>
<dbReference type="Gene3D" id="1.10.287.950">
    <property type="entry name" value="Methyl-accepting chemotaxis protein"/>
    <property type="match status" value="1"/>
</dbReference>
<dbReference type="InterPro" id="IPR051310">
    <property type="entry name" value="MCP_chemotaxis"/>
</dbReference>
<gene>
    <name evidence="6" type="ORF">CJ669_06485</name>
</gene>
<dbReference type="PANTHER" id="PTHR43531:SF11">
    <property type="entry name" value="METHYL-ACCEPTING CHEMOTAXIS PROTEIN 3"/>
    <property type="match status" value="1"/>
</dbReference>
<dbReference type="GO" id="GO:0007165">
    <property type="term" value="P:signal transduction"/>
    <property type="evidence" value="ECO:0007669"/>
    <property type="project" value="UniProtKB-KW"/>
</dbReference>
<keyword evidence="4" id="KW-0472">Membrane</keyword>
<dbReference type="SUPFAM" id="SSF58104">
    <property type="entry name" value="Methyl-accepting chemotaxis protein (MCP) signaling domain"/>
    <property type="match status" value="1"/>
</dbReference>
<evidence type="ECO:0000256" key="2">
    <source>
        <dbReference type="ARBA" id="ARBA00029447"/>
    </source>
</evidence>
<dbReference type="GO" id="GO:0004888">
    <property type="term" value="F:transmembrane signaling receptor activity"/>
    <property type="evidence" value="ECO:0007669"/>
    <property type="project" value="InterPro"/>
</dbReference>
<keyword evidence="3" id="KW-0807">Transducer</keyword>
<dbReference type="Proteomes" id="UP000239065">
    <property type="component" value="Unassembled WGS sequence"/>
</dbReference>
<dbReference type="InterPro" id="IPR004090">
    <property type="entry name" value="Chemotax_Me-accpt_rcpt"/>
</dbReference>
<evidence type="ECO:0000256" key="3">
    <source>
        <dbReference type="PROSITE-ProRule" id="PRU00284"/>
    </source>
</evidence>
<dbReference type="RefSeq" id="WP_105909234.1">
    <property type="nucleotide sequence ID" value="NZ_NXGJ01000006.1"/>
</dbReference>
<dbReference type="PRINTS" id="PR00260">
    <property type="entry name" value="CHEMTRNSDUCR"/>
</dbReference>
<keyword evidence="1" id="KW-0145">Chemotaxis</keyword>
<dbReference type="InterPro" id="IPR013587">
    <property type="entry name" value="Nitrate/nitrite_sensing"/>
</dbReference>
<dbReference type="InterPro" id="IPR004089">
    <property type="entry name" value="MCPsignal_dom"/>
</dbReference>
<evidence type="ECO:0000313" key="7">
    <source>
        <dbReference type="Proteomes" id="UP000239065"/>
    </source>
</evidence>
<feature type="transmembrane region" description="Helical" evidence="4">
    <location>
        <begin position="12"/>
        <end position="31"/>
    </location>
</feature>
<reference evidence="6 7" key="1">
    <citation type="submission" date="2017-09" db="EMBL/GenBank/DDBJ databases">
        <title>Reassesment of A. cryaerophilus.</title>
        <authorList>
            <person name="Perez-Cataluna A."/>
            <person name="Collado L."/>
            <person name="Salgado O."/>
            <person name="Lefinanco V."/>
            <person name="Figueras M.J."/>
        </authorList>
    </citation>
    <scope>NUCLEOTIDE SEQUENCE [LARGE SCALE GENOMIC DNA]</scope>
    <source>
        <strain evidence="6 7">LMG 9861</strain>
    </source>
</reference>
<dbReference type="AlphaFoldDB" id="A0A2S9SMK6"/>
<dbReference type="Pfam" id="PF00015">
    <property type="entry name" value="MCPsignal"/>
    <property type="match status" value="1"/>
</dbReference>
<organism evidence="6 7">
    <name type="scientific">Aliarcobacter cryaerophilus</name>
    <dbReference type="NCBI Taxonomy" id="28198"/>
    <lineage>
        <taxon>Bacteria</taxon>
        <taxon>Pseudomonadati</taxon>
        <taxon>Campylobacterota</taxon>
        <taxon>Epsilonproteobacteria</taxon>
        <taxon>Campylobacterales</taxon>
        <taxon>Arcobacteraceae</taxon>
        <taxon>Aliarcobacter</taxon>
    </lineage>
</organism>
<dbReference type="EMBL" id="NXGJ01000006">
    <property type="protein sequence ID" value="PRM87814.1"/>
    <property type="molecule type" value="Genomic_DNA"/>
</dbReference>